<evidence type="ECO:0000313" key="2">
    <source>
        <dbReference type="EMBL" id="KAF9584812.1"/>
    </source>
</evidence>
<proteinExistence type="predicted"/>
<protein>
    <submittedName>
        <fullName evidence="2">Uncharacterized protein</fullName>
    </submittedName>
</protein>
<reference evidence="2" key="1">
    <citation type="journal article" date="2020" name="Fungal Divers.">
        <title>Resolving the Mortierellaceae phylogeny through synthesis of multi-gene phylogenetics and phylogenomics.</title>
        <authorList>
            <person name="Vandepol N."/>
            <person name="Liber J."/>
            <person name="Desiro A."/>
            <person name="Na H."/>
            <person name="Kennedy M."/>
            <person name="Barry K."/>
            <person name="Grigoriev I.V."/>
            <person name="Miller A.N."/>
            <person name="O'Donnell K."/>
            <person name="Stajich J.E."/>
            <person name="Bonito G."/>
        </authorList>
    </citation>
    <scope>NUCLEOTIDE SEQUENCE</scope>
    <source>
        <strain evidence="2">KOD1015</strain>
    </source>
</reference>
<evidence type="ECO:0000256" key="1">
    <source>
        <dbReference type="SAM" id="MobiDB-lite"/>
    </source>
</evidence>
<gene>
    <name evidence="2" type="ORF">BGW38_005103</name>
</gene>
<sequence>MASVQFNSKNGPKDLATPTTADPEEGQVKIHRQKKTLAELEKEKWEETHRIAVEAKHVINPQTNHKFYIDPKTGYKVMTALLHTRRGYCCGNACRHCPYNNENVGVSPEVKKENIRRGVQRRREIEAIEGKPRWADGSDSSESDS</sequence>
<dbReference type="Pfam" id="PF17653">
    <property type="entry name" value="DUF5522"/>
    <property type="match status" value="1"/>
</dbReference>
<evidence type="ECO:0000313" key="3">
    <source>
        <dbReference type="Proteomes" id="UP000780801"/>
    </source>
</evidence>
<name>A0A9P6FZQ7_9FUNG</name>
<comment type="caution">
    <text evidence="2">The sequence shown here is derived from an EMBL/GenBank/DDBJ whole genome shotgun (WGS) entry which is preliminary data.</text>
</comment>
<feature type="compositionally biased region" description="Polar residues" evidence="1">
    <location>
        <begin position="1"/>
        <end position="10"/>
    </location>
</feature>
<accession>A0A9P6FZQ7</accession>
<dbReference type="OrthoDB" id="274765at2759"/>
<feature type="region of interest" description="Disordered" evidence="1">
    <location>
        <begin position="1"/>
        <end position="29"/>
    </location>
</feature>
<organism evidence="2 3">
    <name type="scientific">Lunasporangiospora selenospora</name>
    <dbReference type="NCBI Taxonomy" id="979761"/>
    <lineage>
        <taxon>Eukaryota</taxon>
        <taxon>Fungi</taxon>
        <taxon>Fungi incertae sedis</taxon>
        <taxon>Mucoromycota</taxon>
        <taxon>Mortierellomycotina</taxon>
        <taxon>Mortierellomycetes</taxon>
        <taxon>Mortierellales</taxon>
        <taxon>Mortierellaceae</taxon>
        <taxon>Lunasporangiospora</taxon>
    </lineage>
</organism>
<dbReference type="InterPro" id="IPR040807">
    <property type="entry name" value="DUF5522"/>
</dbReference>
<dbReference type="PANTHER" id="PTHR21037">
    <property type="entry name" value="39S RIBOSOMAL PROTEIN L14, MITOCHONDRIAL"/>
    <property type="match status" value="1"/>
</dbReference>
<dbReference type="PANTHER" id="PTHR21037:SF2">
    <property type="entry name" value="SIMILAR TO NOVEL PROTEIN"/>
    <property type="match status" value="1"/>
</dbReference>
<keyword evidence="3" id="KW-1185">Reference proteome</keyword>
<dbReference type="EMBL" id="JAABOA010000323">
    <property type="protein sequence ID" value="KAF9584812.1"/>
    <property type="molecule type" value="Genomic_DNA"/>
</dbReference>
<dbReference type="Proteomes" id="UP000780801">
    <property type="component" value="Unassembled WGS sequence"/>
</dbReference>
<dbReference type="AlphaFoldDB" id="A0A9P6FZQ7"/>